<reference evidence="3" key="1">
    <citation type="journal article" date="2017" name="Nat. Ecol. Evol.">
        <title>Genome expansion and lineage-specific genetic innovations in the forest pathogenic fungi Armillaria.</title>
        <authorList>
            <person name="Sipos G."/>
            <person name="Prasanna A.N."/>
            <person name="Walter M.C."/>
            <person name="O'Connor E."/>
            <person name="Balint B."/>
            <person name="Krizsan K."/>
            <person name="Kiss B."/>
            <person name="Hess J."/>
            <person name="Varga T."/>
            <person name="Slot J."/>
            <person name="Riley R."/>
            <person name="Boka B."/>
            <person name="Rigling D."/>
            <person name="Barry K."/>
            <person name="Lee J."/>
            <person name="Mihaltcheva S."/>
            <person name="LaButti K."/>
            <person name="Lipzen A."/>
            <person name="Waldron R."/>
            <person name="Moloney N.M."/>
            <person name="Sperisen C."/>
            <person name="Kredics L."/>
            <person name="Vagvoelgyi C."/>
            <person name="Patrignani A."/>
            <person name="Fitzpatrick D."/>
            <person name="Nagy I."/>
            <person name="Doyle S."/>
            <person name="Anderson J.B."/>
            <person name="Grigoriev I.V."/>
            <person name="Gueldener U."/>
            <person name="Muensterkoetter M."/>
            <person name="Nagy L.G."/>
        </authorList>
    </citation>
    <scope>NUCLEOTIDE SEQUENCE [LARGE SCALE GENOMIC DNA]</scope>
    <source>
        <strain evidence="3">C18/9</strain>
    </source>
</reference>
<feature type="region of interest" description="Disordered" evidence="1">
    <location>
        <begin position="232"/>
        <end position="511"/>
    </location>
</feature>
<evidence type="ECO:0000313" key="3">
    <source>
        <dbReference type="Proteomes" id="UP000219338"/>
    </source>
</evidence>
<evidence type="ECO:0000313" key="2">
    <source>
        <dbReference type="EMBL" id="SJL12158.1"/>
    </source>
</evidence>
<dbReference type="Proteomes" id="UP000219338">
    <property type="component" value="Unassembled WGS sequence"/>
</dbReference>
<keyword evidence="3" id="KW-1185">Reference proteome</keyword>
<dbReference type="OrthoDB" id="435460at2759"/>
<sequence length="698" mass="79064">MADDDREWREDEPDEQQELLFAPKGVTHTFYLHRSIRQQGARDALTEKIQANGGEVIDDDVFETEAANVLLFDPRHIGHPENVFVDAYRTHSDIKLRKMHTKKMRFISHCINIGKFVLHLHGPRKPMPGIPPGRRTHRVEFTEEDRENLARYLAFKVPDRDAGGLLGNVIYNQMCAKVQVLPNEYAWTARHTPSSWREHYKNHKATMNEMMDQIVREEGIILKNVDERDRRQNHVRPRVDPGLFREQEEEEEEIIADLARVTEESEANDAQPQATSHSSGPSRNVPARTRGNEPTPEEQERQEEIRPVSPSLFSEDEEPMQVDIFNDPGPSLSQHSPEPADDPVPTSTNRLAPTQATLVGTQASQHASTLVKSRTVEKLTPSSHRSRHSQAPIDIIEISDYDSVDDDLPGIESLHENTPPPKKRKVKSSMRSRLVTPSTQSRPRPRPIPAVKRVTASSSASKDDDPPYRNLRSRSRSVLPRQERALEKRKKANTSSVDLGPVLEEEVTRASAFDESEIPDVISAEARPISVSEPEPTVWTVLESESESEWEPVPQSELEPKLDSSDVEPELHLLSDLEPKLESDVEAELGLHSEIEPEPRPDLDVEPQPPKRRRSVIDTDDEQTERDLGLQGSAKVLRTALTPVRASVRRQWSTSSEEPFPVPNTKASARKERLIEEAKRMPYVPPPGTRAARRLGVR</sequence>
<feature type="compositionally biased region" description="Polar residues" evidence="1">
    <location>
        <begin position="345"/>
        <end position="372"/>
    </location>
</feature>
<accession>A0A284RTQ8</accession>
<feature type="region of interest" description="Disordered" evidence="1">
    <location>
        <begin position="647"/>
        <end position="698"/>
    </location>
</feature>
<organism evidence="2 3">
    <name type="scientific">Armillaria ostoyae</name>
    <name type="common">Armillaria root rot fungus</name>
    <dbReference type="NCBI Taxonomy" id="47428"/>
    <lineage>
        <taxon>Eukaryota</taxon>
        <taxon>Fungi</taxon>
        <taxon>Dikarya</taxon>
        <taxon>Basidiomycota</taxon>
        <taxon>Agaricomycotina</taxon>
        <taxon>Agaricomycetes</taxon>
        <taxon>Agaricomycetidae</taxon>
        <taxon>Agaricales</taxon>
        <taxon>Marasmiineae</taxon>
        <taxon>Physalacriaceae</taxon>
        <taxon>Armillaria</taxon>
    </lineage>
</organism>
<feature type="compositionally biased region" description="Basic residues" evidence="1">
    <location>
        <begin position="421"/>
        <end position="430"/>
    </location>
</feature>
<protein>
    <recommendedName>
        <fullName evidence="4">BRCT domain-containing protein</fullName>
    </recommendedName>
</protein>
<feature type="compositionally biased region" description="Polar residues" evidence="1">
    <location>
        <begin position="268"/>
        <end position="282"/>
    </location>
</feature>
<feature type="compositionally biased region" description="Acidic residues" evidence="1">
    <location>
        <begin position="397"/>
        <end position="409"/>
    </location>
</feature>
<dbReference type="OMA" id="SWKERYK"/>
<feature type="region of interest" description="Disordered" evidence="1">
    <location>
        <begin position="539"/>
        <end position="631"/>
    </location>
</feature>
<feature type="compositionally biased region" description="Basic and acidic residues" evidence="1">
    <location>
        <begin position="232"/>
        <end position="246"/>
    </location>
</feature>
<proteinExistence type="predicted"/>
<evidence type="ECO:0000256" key="1">
    <source>
        <dbReference type="SAM" id="MobiDB-lite"/>
    </source>
</evidence>
<dbReference type="CDD" id="cd11655">
    <property type="entry name" value="rap1_myb-like"/>
    <property type="match status" value="1"/>
</dbReference>
<name>A0A284RTQ8_ARMOS</name>
<feature type="compositionally biased region" description="Basic and acidic residues" evidence="1">
    <location>
        <begin position="669"/>
        <end position="680"/>
    </location>
</feature>
<dbReference type="STRING" id="47428.A0A284RTQ8"/>
<gene>
    <name evidence="2" type="ORF">ARMOST_15579</name>
</gene>
<dbReference type="EMBL" id="FUEG01000016">
    <property type="protein sequence ID" value="SJL12158.1"/>
    <property type="molecule type" value="Genomic_DNA"/>
</dbReference>
<dbReference type="AlphaFoldDB" id="A0A284RTQ8"/>
<evidence type="ECO:0008006" key="4">
    <source>
        <dbReference type="Google" id="ProtNLM"/>
    </source>
</evidence>
<feature type="compositionally biased region" description="Basic and acidic residues" evidence="1">
    <location>
        <begin position="558"/>
        <end position="603"/>
    </location>
</feature>
<dbReference type="Gene3D" id="1.10.10.60">
    <property type="entry name" value="Homeodomain-like"/>
    <property type="match status" value="1"/>
</dbReference>